<reference evidence="2 4" key="1">
    <citation type="submission" date="2008-03" db="EMBL/GenBank/DDBJ databases">
        <title>Annotation of Ixodes scapularis.</title>
        <authorList>
            <consortium name="Ixodes scapularis Genome Project Consortium"/>
            <person name="Caler E."/>
            <person name="Hannick L.I."/>
            <person name="Bidwell S."/>
            <person name="Joardar V."/>
            <person name="Thiagarajan M."/>
            <person name="Amedeo P."/>
            <person name="Galinsky K.J."/>
            <person name="Schobel S."/>
            <person name="Inman J."/>
            <person name="Hostetler J."/>
            <person name="Miller J."/>
            <person name="Hammond M."/>
            <person name="Megy K."/>
            <person name="Lawson D."/>
            <person name="Kodira C."/>
            <person name="Sutton G."/>
            <person name="Meyer J."/>
            <person name="Hill C.A."/>
            <person name="Birren B."/>
            <person name="Nene V."/>
            <person name="Collins F."/>
            <person name="Alarcon-Chaidez F."/>
            <person name="Wikel S."/>
            <person name="Strausberg R."/>
        </authorList>
    </citation>
    <scope>NUCLEOTIDE SEQUENCE [LARGE SCALE GENOMIC DNA]</scope>
    <source>
        <strain evidence="4">Wikel</strain>
        <strain evidence="2">Wikel colony</strain>
    </source>
</reference>
<dbReference type="Proteomes" id="UP000001555">
    <property type="component" value="Unassembled WGS sequence"/>
</dbReference>
<keyword evidence="4" id="KW-1185">Reference proteome</keyword>
<gene>
    <name evidence="2" type="ORF">IscW_ISCW010059</name>
</gene>
<name>B7Q1R7_IXOSC</name>
<dbReference type="PaxDb" id="6945-B7Q1R7"/>
<accession>B7Q1R7</accession>
<evidence type="ECO:0000313" key="4">
    <source>
        <dbReference type="Proteomes" id="UP000001555"/>
    </source>
</evidence>
<evidence type="ECO:0000313" key="3">
    <source>
        <dbReference type="EnsemblMetazoa" id="ISCW010059-PA"/>
    </source>
</evidence>
<organism>
    <name type="scientific">Ixodes scapularis</name>
    <name type="common">Black-legged tick</name>
    <name type="synonym">Deer tick</name>
    <dbReference type="NCBI Taxonomy" id="6945"/>
    <lineage>
        <taxon>Eukaryota</taxon>
        <taxon>Metazoa</taxon>
        <taxon>Ecdysozoa</taxon>
        <taxon>Arthropoda</taxon>
        <taxon>Chelicerata</taxon>
        <taxon>Arachnida</taxon>
        <taxon>Acari</taxon>
        <taxon>Parasitiformes</taxon>
        <taxon>Ixodida</taxon>
        <taxon>Ixodoidea</taxon>
        <taxon>Ixodidae</taxon>
        <taxon>Ixodinae</taxon>
        <taxon>Ixodes</taxon>
    </lineage>
</organism>
<evidence type="ECO:0000256" key="1">
    <source>
        <dbReference type="SAM" id="MobiDB-lite"/>
    </source>
</evidence>
<feature type="region of interest" description="Disordered" evidence="1">
    <location>
        <begin position="1"/>
        <end position="20"/>
    </location>
</feature>
<dbReference type="InParanoid" id="B7Q1R7"/>
<dbReference type="VEuPathDB" id="VectorBase:ISCI010059"/>
<feature type="compositionally biased region" description="Basic and acidic residues" evidence="1">
    <location>
        <begin position="1"/>
        <end position="14"/>
    </location>
</feature>
<evidence type="ECO:0000313" key="2">
    <source>
        <dbReference type="EMBL" id="EEC12789.1"/>
    </source>
</evidence>
<dbReference type="EMBL" id="DS839047">
    <property type="protein sequence ID" value="EEC12789.1"/>
    <property type="molecule type" value="Genomic_DNA"/>
</dbReference>
<sequence length="66" mass="7323">MAAGLEELRSEPPVRWRPGPAIPRLAWERNRWVPPKSHEGRTRADGTEEQATVEQAYAAVPFAGAT</sequence>
<protein>
    <submittedName>
        <fullName evidence="2 3">Uncharacterized protein</fullName>
    </submittedName>
</protein>
<dbReference type="AlphaFoldDB" id="B7Q1R7"/>
<dbReference type="EnsemblMetazoa" id="ISCW010059-RA">
    <property type="protein sequence ID" value="ISCW010059-PA"/>
    <property type="gene ID" value="ISCW010059"/>
</dbReference>
<dbReference type="VEuPathDB" id="VectorBase:ISCW010059"/>
<dbReference type="EMBL" id="ABJB010113300">
    <property type="status" value="NOT_ANNOTATED_CDS"/>
    <property type="molecule type" value="Genomic_DNA"/>
</dbReference>
<proteinExistence type="predicted"/>
<reference evidence="3" key="2">
    <citation type="submission" date="2020-05" db="UniProtKB">
        <authorList>
            <consortium name="EnsemblMetazoa"/>
        </authorList>
    </citation>
    <scope>IDENTIFICATION</scope>
    <source>
        <strain evidence="3">wikel</strain>
    </source>
</reference>
<dbReference type="HOGENOM" id="CLU_2833989_0_0_1"/>